<dbReference type="Proteomes" id="UP000295832">
    <property type="component" value="Unassembled WGS sequence"/>
</dbReference>
<proteinExistence type="predicted"/>
<evidence type="ECO:0008006" key="3">
    <source>
        <dbReference type="Google" id="ProtNLM"/>
    </source>
</evidence>
<dbReference type="RefSeq" id="WP_134119129.1">
    <property type="nucleotide sequence ID" value="NZ_SOEG01000055.1"/>
</dbReference>
<comment type="caution">
    <text evidence="1">The sequence shown here is derived from an EMBL/GenBank/DDBJ whole genome shotgun (WGS) entry which is preliminary data.</text>
</comment>
<dbReference type="AlphaFoldDB" id="A0A4R8GPK6"/>
<reference evidence="1 2" key="1">
    <citation type="submission" date="2019-03" db="EMBL/GenBank/DDBJ databases">
        <title>Subsurface microbial communities from deep shales in Ohio and West Virginia, USA.</title>
        <authorList>
            <person name="Wrighton K."/>
        </authorList>
    </citation>
    <scope>NUCLEOTIDE SEQUENCE [LARGE SCALE GENOMIC DNA]</scope>
    <source>
        <strain evidence="1 2">MSL 6dP</strain>
    </source>
</reference>
<evidence type="ECO:0000313" key="2">
    <source>
        <dbReference type="Proteomes" id="UP000295832"/>
    </source>
</evidence>
<keyword evidence="2" id="KW-1185">Reference proteome</keyword>
<name>A0A4R8GPK6_9FIRM</name>
<accession>A0A4R8GPK6</accession>
<dbReference type="EMBL" id="SOEG01000055">
    <property type="protein sequence ID" value="TDX44401.1"/>
    <property type="molecule type" value="Genomic_DNA"/>
</dbReference>
<sequence>MEEIISIKTIREKIKLIWLNIQNEVENEGAIYSSEKTLCFKFAWKLKNYYKDKIIIDFEKTIFDDYSDGCFLDLYCVINSKNEQFNIGFEFKFLKSEDGRNTNQTQSRVKIINDLKRLTYLSKNSKINLGCFLCATNEMPYTYEGKKQKKAEFKTYHKIKYEKSSIFPIDNKLSEENVELLDNIIFEWNNIDILDKKNRLMKGKKFSWLKPIFIEK</sequence>
<protein>
    <recommendedName>
        <fullName evidence="3">Restriction endonuclease</fullName>
    </recommendedName>
</protein>
<gene>
    <name evidence="1" type="ORF">C7959_1555</name>
</gene>
<evidence type="ECO:0000313" key="1">
    <source>
        <dbReference type="EMBL" id="TDX44401.1"/>
    </source>
</evidence>
<organism evidence="1 2">
    <name type="scientific">Orenia marismortui</name>
    <dbReference type="NCBI Taxonomy" id="46469"/>
    <lineage>
        <taxon>Bacteria</taxon>
        <taxon>Bacillati</taxon>
        <taxon>Bacillota</taxon>
        <taxon>Clostridia</taxon>
        <taxon>Halanaerobiales</taxon>
        <taxon>Halobacteroidaceae</taxon>
        <taxon>Orenia</taxon>
    </lineage>
</organism>